<reference evidence="2" key="1">
    <citation type="journal article" date="2022" name="Int. J. Mol. Sci.">
        <title>Draft Genome of Tanacetum Coccineum: Genomic Comparison of Closely Related Tanacetum-Family Plants.</title>
        <authorList>
            <person name="Yamashiro T."/>
            <person name="Shiraishi A."/>
            <person name="Nakayama K."/>
            <person name="Satake H."/>
        </authorList>
    </citation>
    <scope>NUCLEOTIDE SEQUENCE</scope>
</reference>
<feature type="region of interest" description="Disordered" evidence="1">
    <location>
        <begin position="441"/>
        <end position="490"/>
    </location>
</feature>
<organism evidence="2 3">
    <name type="scientific">Tanacetum coccineum</name>
    <dbReference type="NCBI Taxonomy" id="301880"/>
    <lineage>
        <taxon>Eukaryota</taxon>
        <taxon>Viridiplantae</taxon>
        <taxon>Streptophyta</taxon>
        <taxon>Embryophyta</taxon>
        <taxon>Tracheophyta</taxon>
        <taxon>Spermatophyta</taxon>
        <taxon>Magnoliopsida</taxon>
        <taxon>eudicotyledons</taxon>
        <taxon>Gunneridae</taxon>
        <taxon>Pentapetalae</taxon>
        <taxon>asterids</taxon>
        <taxon>campanulids</taxon>
        <taxon>Asterales</taxon>
        <taxon>Asteraceae</taxon>
        <taxon>Asteroideae</taxon>
        <taxon>Anthemideae</taxon>
        <taxon>Anthemidinae</taxon>
        <taxon>Tanacetum</taxon>
    </lineage>
</organism>
<accession>A0ABQ5I4N8</accession>
<dbReference type="PANTHER" id="PTHR24559">
    <property type="entry name" value="TRANSPOSON TY3-I GAG-POL POLYPROTEIN"/>
    <property type="match status" value="1"/>
</dbReference>
<comment type="caution">
    <text evidence="2">The sequence shown here is derived from an EMBL/GenBank/DDBJ whole genome shotgun (WGS) entry which is preliminary data.</text>
</comment>
<dbReference type="Proteomes" id="UP001151760">
    <property type="component" value="Unassembled WGS sequence"/>
</dbReference>
<dbReference type="EMBL" id="BQNB010020310">
    <property type="protein sequence ID" value="GJT94590.1"/>
    <property type="molecule type" value="Genomic_DNA"/>
</dbReference>
<feature type="compositionally biased region" description="Basic and acidic residues" evidence="1">
    <location>
        <begin position="441"/>
        <end position="451"/>
    </location>
</feature>
<evidence type="ECO:0000313" key="3">
    <source>
        <dbReference type="Proteomes" id="UP001151760"/>
    </source>
</evidence>
<feature type="compositionally biased region" description="Acidic residues" evidence="1">
    <location>
        <begin position="455"/>
        <end position="489"/>
    </location>
</feature>
<dbReference type="InterPro" id="IPR043502">
    <property type="entry name" value="DNA/RNA_pol_sf"/>
</dbReference>
<reference evidence="2" key="2">
    <citation type="submission" date="2022-01" db="EMBL/GenBank/DDBJ databases">
        <authorList>
            <person name="Yamashiro T."/>
            <person name="Shiraishi A."/>
            <person name="Satake H."/>
            <person name="Nakayama K."/>
        </authorList>
    </citation>
    <scope>NUCLEOTIDE SEQUENCE</scope>
</reference>
<dbReference type="InterPro" id="IPR043128">
    <property type="entry name" value="Rev_trsase/Diguanyl_cyclase"/>
</dbReference>
<dbReference type="Gene3D" id="3.30.70.270">
    <property type="match status" value="3"/>
</dbReference>
<dbReference type="InterPro" id="IPR053134">
    <property type="entry name" value="RNA-dir_DNA_polymerase"/>
</dbReference>
<sequence length="670" mass="75788">MPGAAPIARAPYRLAPSKMKELLEQLQELSDKGFIRPSSSPCGALVLFVKKKDGSFRIDLRSGYHQLRVQEEDILKMAFWTQYGHYKFQVIPFGLKNAPANKKEHEEHLKAILELLNKEELYAKFSKCKFWIPKVQFLGHAIDSQGIHVDPAKIESIKDWASPKTPTEICQFLGLKKVAFTWGDKQEAAFQTLKNKLCSAPILALPQGAENFISLDFYIHILDQKELNMRQRHGLSCSSDYDCEIRYSLGEKENAEAQKPENLKNEDVRRYSQRKIIPKGKSWNPVAFGLIRDVSIHLIRIPQLFTKVNEARGAKDTLGILFWGVMHKRFGVITSWDFCYDLKSLLSNVEQFKPLRFIQSCLLHHLRLPIHLSTPILSQGGYFRELSDGGSPRVIDMSTTIFPLRARSEHPPSNAEHLTIDCLTYRFVSRLCGTIDVDEDRRRTKEDHADYPADGGDDDDEPSDDDDDDTDDEDEEPFEDEDDDEEEEEHLAPADLLFPYLLPSSLYLPPPVLTSLPLPSSPLTTITVSLFIPPPVNHREDIPEAELPPRKRLCTTAPTSRYEGGGEFDCDFLRLLEVMSRLGVIGTTDAEIRRQRAKEVGYGIRDVWVDPTEAVEEDYRIASQESLMMTLIAQVSSLQGQLSAALGQIQALQARDQTHADDHEGAGSSA</sequence>
<dbReference type="PANTHER" id="PTHR24559:SF427">
    <property type="entry name" value="RNA-DIRECTED DNA POLYMERASE"/>
    <property type="match status" value="1"/>
</dbReference>
<evidence type="ECO:0000256" key="1">
    <source>
        <dbReference type="SAM" id="MobiDB-lite"/>
    </source>
</evidence>
<protein>
    <recommendedName>
        <fullName evidence="4">Reverse transcriptase domain-containing protein</fullName>
    </recommendedName>
</protein>
<proteinExistence type="predicted"/>
<dbReference type="Gene3D" id="3.10.10.10">
    <property type="entry name" value="HIV Type 1 Reverse Transcriptase, subunit A, domain 1"/>
    <property type="match status" value="2"/>
</dbReference>
<name>A0ABQ5I4N8_9ASTR</name>
<evidence type="ECO:0008006" key="4">
    <source>
        <dbReference type="Google" id="ProtNLM"/>
    </source>
</evidence>
<keyword evidence="3" id="KW-1185">Reference proteome</keyword>
<dbReference type="SUPFAM" id="SSF56672">
    <property type="entry name" value="DNA/RNA polymerases"/>
    <property type="match status" value="1"/>
</dbReference>
<gene>
    <name evidence="2" type="ORF">Tco_1090108</name>
</gene>
<evidence type="ECO:0000313" key="2">
    <source>
        <dbReference type="EMBL" id="GJT94590.1"/>
    </source>
</evidence>
<dbReference type="CDD" id="cd01647">
    <property type="entry name" value="RT_LTR"/>
    <property type="match status" value="1"/>
</dbReference>